<dbReference type="SUPFAM" id="SSF54897">
    <property type="entry name" value="Protease propeptides/inhibitors"/>
    <property type="match status" value="1"/>
</dbReference>
<dbReference type="Pfam" id="PF05922">
    <property type="entry name" value="Inhibitor_I9"/>
    <property type="match status" value="1"/>
</dbReference>
<keyword evidence="12" id="KW-1185">Reference proteome</keyword>
<reference evidence="11" key="1">
    <citation type="submission" date="2022-10" db="EMBL/GenBank/DDBJ databases">
        <title>Tapping the CABI collections for fungal endophytes: first genome assemblies for Collariella, Neodidymelliopsis, Ascochyta clinopodiicola, Didymella pomorum, Didymosphaeria variabile, Neocosmospora piperis and Neocucurbitaria cava.</title>
        <authorList>
            <person name="Hill R."/>
        </authorList>
    </citation>
    <scope>NUCLEOTIDE SEQUENCE</scope>
    <source>
        <strain evidence="11">IMI 356815</strain>
    </source>
</reference>
<evidence type="ECO:0000256" key="2">
    <source>
        <dbReference type="ARBA" id="ARBA00022670"/>
    </source>
</evidence>
<dbReference type="PANTHER" id="PTHR43806">
    <property type="entry name" value="PEPTIDASE S8"/>
    <property type="match status" value="1"/>
</dbReference>
<dbReference type="Pfam" id="PF00082">
    <property type="entry name" value="Peptidase_S8"/>
    <property type="match status" value="1"/>
</dbReference>
<dbReference type="OrthoDB" id="206201at2759"/>
<dbReference type="GO" id="GO:0006508">
    <property type="term" value="P:proteolysis"/>
    <property type="evidence" value="ECO:0007669"/>
    <property type="project" value="UniProtKB-KW"/>
</dbReference>
<dbReference type="PROSITE" id="PS51892">
    <property type="entry name" value="SUBTILASE"/>
    <property type="match status" value="1"/>
</dbReference>
<comment type="similarity">
    <text evidence="1 6">Belongs to the peptidase S8 family.</text>
</comment>
<name>A0A9W9CBW0_9PLEO</name>
<dbReference type="Proteomes" id="UP001140513">
    <property type="component" value="Unassembled WGS sequence"/>
</dbReference>
<dbReference type="GeneID" id="80907360"/>
<evidence type="ECO:0000313" key="11">
    <source>
        <dbReference type="EMBL" id="KAJ4355809.1"/>
    </source>
</evidence>
<dbReference type="PROSITE" id="PS00138">
    <property type="entry name" value="SUBTILASE_SER"/>
    <property type="match status" value="1"/>
</dbReference>
<feature type="chain" id="PRO_5040774365" description="Subtilisin-like protein" evidence="8">
    <location>
        <begin position="18"/>
        <end position="570"/>
    </location>
</feature>
<feature type="region of interest" description="Disordered" evidence="7">
    <location>
        <begin position="248"/>
        <end position="273"/>
    </location>
</feature>
<dbReference type="InterPro" id="IPR000209">
    <property type="entry name" value="Peptidase_S8/S53_dom"/>
</dbReference>
<feature type="domain" description="Inhibitor I9" evidence="10">
    <location>
        <begin position="27"/>
        <end position="150"/>
    </location>
</feature>
<dbReference type="InterPro" id="IPR015500">
    <property type="entry name" value="Peptidase_S8_subtilisin-rel"/>
</dbReference>
<dbReference type="SUPFAM" id="SSF52743">
    <property type="entry name" value="Subtilisin-like"/>
    <property type="match status" value="1"/>
</dbReference>
<dbReference type="EMBL" id="JAPEUX010000003">
    <property type="protein sequence ID" value="KAJ4355809.1"/>
    <property type="molecule type" value="Genomic_DNA"/>
</dbReference>
<dbReference type="AlphaFoldDB" id="A0A9W9CBW0"/>
<keyword evidence="4 6" id="KW-0378">Hydrolase</keyword>
<comment type="caution">
    <text evidence="11">The sequence shown here is derived from an EMBL/GenBank/DDBJ whole genome shotgun (WGS) entry which is preliminary data.</text>
</comment>
<dbReference type="Gene3D" id="3.40.50.200">
    <property type="entry name" value="Peptidase S8/S53 domain"/>
    <property type="match status" value="1"/>
</dbReference>
<feature type="active site" description="Charge relay system" evidence="6">
    <location>
        <position position="514"/>
    </location>
</feature>
<dbReference type="PROSITE" id="PS00137">
    <property type="entry name" value="SUBTILASE_HIS"/>
    <property type="match status" value="1"/>
</dbReference>
<dbReference type="InterPro" id="IPR022398">
    <property type="entry name" value="Peptidase_S8_His-AS"/>
</dbReference>
<keyword evidence="3 8" id="KW-0732">Signal</keyword>
<dbReference type="InterPro" id="IPR023828">
    <property type="entry name" value="Peptidase_S8_Ser-AS"/>
</dbReference>
<dbReference type="PRINTS" id="PR00723">
    <property type="entry name" value="SUBTILISIN"/>
</dbReference>
<keyword evidence="2 6" id="KW-0645">Protease</keyword>
<dbReference type="InterPro" id="IPR036852">
    <property type="entry name" value="Peptidase_S8/S53_dom_sf"/>
</dbReference>
<evidence type="ECO:0000259" key="9">
    <source>
        <dbReference type="Pfam" id="PF00082"/>
    </source>
</evidence>
<feature type="region of interest" description="Disordered" evidence="7">
    <location>
        <begin position="167"/>
        <end position="230"/>
    </location>
</feature>
<dbReference type="CDD" id="cd04077">
    <property type="entry name" value="Peptidases_S8_PCSK9_ProteinaseK_like"/>
    <property type="match status" value="1"/>
</dbReference>
<feature type="active site" description="Charge relay system" evidence="6">
    <location>
        <position position="313"/>
    </location>
</feature>
<dbReference type="PANTHER" id="PTHR43806:SF58">
    <property type="entry name" value="ALKALINE PROTEASE 1-RELATED"/>
    <property type="match status" value="1"/>
</dbReference>
<sequence length="570" mass="59324">MLRSLLFLAGLAAVVRADDRPKYVPGRYIVQLKPGSDSGAIDAHHEAVRRIARRDRDAPRHQDNVFEKRDPQCKVVTVTATVTENAPAAASSTADAYTPGADLDNFVKRTFTVGHGNFHAYVGNFDQEVIKEIEKLPNVVCVEPDEYVYLGDDWHIGGSNPYPVAGGSASNSAGHAQSTSTSGSGSGYGTGSGYQSDSAYGTGSISAPGSSRPTGYPQASGKYPTGNNTDSAYPTVSASAVAVSIPLSSGTATPSQPTTNGTTPSNSSSLTTQQNSLWSLADLSHKNGADNSTGYTYVYDSSAGAGTTAYVFDTGIRSTHEEFEGRVRFGINALTNSTTSAADGNNDGTGHGTHVAGTLGGKTYGVAKKVDLVDVKIFDTGSATMSSILAGLDWAFKDVQIQGTVNTAVFSMSFGARTSSTTLDAAIKALYDFGILTVVAAGNENKEIGNTSPARLAESFTVGYTNQQRQRVDSSSGVQGSNYGPELDVWAPGYEIVSADYLSDTGSRVESGTSMATPLVSGLVCYLRALESGLGSPKAVTDRILALAENGVVGDVKDSKNVLVYNGSGQ</sequence>
<proteinExistence type="inferred from homology"/>
<organism evidence="11 12">
    <name type="scientific">Didymosphaeria variabile</name>
    <dbReference type="NCBI Taxonomy" id="1932322"/>
    <lineage>
        <taxon>Eukaryota</taxon>
        <taxon>Fungi</taxon>
        <taxon>Dikarya</taxon>
        <taxon>Ascomycota</taxon>
        <taxon>Pezizomycotina</taxon>
        <taxon>Dothideomycetes</taxon>
        <taxon>Pleosporomycetidae</taxon>
        <taxon>Pleosporales</taxon>
        <taxon>Massarineae</taxon>
        <taxon>Didymosphaeriaceae</taxon>
        <taxon>Didymosphaeria</taxon>
    </lineage>
</organism>
<keyword evidence="5 6" id="KW-0720">Serine protease</keyword>
<protein>
    <recommendedName>
        <fullName evidence="13">Subtilisin-like protein</fullName>
    </recommendedName>
</protein>
<evidence type="ECO:0000259" key="10">
    <source>
        <dbReference type="Pfam" id="PF05922"/>
    </source>
</evidence>
<evidence type="ECO:0000256" key="8">
    <source>
        <dbReference type="SAM" id="SignalP"/>
    </source>
</evidence>
<evidence type="ECO:0008006" key="13">
    <source>
        <dbReference type="Google" id="ProtNLM"/>
    </source>
</evidence>
<feature type="signal peptide" evidence="8">
    <location>
        <begin position="1"/>
        <end position="17"/>
    </location>
</feature>
<feature type="domain" description="Peptidase S8/S53" evidence="9">
    <location>
        <begin position="306"/>
        <end position="548"/>
    </location>
</feature>
<evidence type="ECO:0000256" key="3">
    <source>
        <dbReference type="ARBA" id="ARBA00022729"/>
    </source>
</evidence>
<evidence type="ECO:0000256" key="4">
    <source>
        <dbReference type="ARBA" id="ARBA00022801"/>
    </source>
</evidence>
<evidence type="ECO:0000256" key="1">
    <source>
        <dbReference type="ARBA" id="ARBA00011073"/>
    </source>
</evidence>
<evidence type="ECO:0000256" key="5">
    <source>
        <dbReference type="ARBA" id="ARBA00022825"/>
    </source>
</evidence>
<dbReference type="RefSeq" id="XP_056072935.1">
    <property type="nucleotide sequence ID" value="XM_056212627.1"/>
</dbReference>
<evidence type="ECO:0000313" key="12">
    <source>
        <dbReference type="Proteomes" id="UP001140513"/>
    </source>
</evidence>
<dbReference type="InterPro" id="IPR010259">
    <property type="entry name" value="S8pro/Inhibitor_I9"/>
</dbReference>
<feature type="active site" description="Charge relay system" evidence="6">
    <location>
        <position position="351"/>
    </location>
</feature>
<feature type="compositionally biased region" description="Low complexity" evidence="7">
    <location>
        <begin position="253"/>
        <end position="273"/>
    </location>
</feature>
<dbReference type="InterPro" id="IPR034193">
    <property type="entry name" value="PCSK9_ProteinaseK-like"/>
</dbReference>
<accession>A0A9W9CBW0</accession>
<dbReference type="FunFam" id="3.40.50.200:FF:000007">
    <property type="entry name" value="Subtilisin-like serine protease"/>
    <property type="match status" value="1"/>
</dbReference>
<evidence type="ECO:0000256" key="6">
    <source>
        <dbReference type="PROSITE-ProRule" id="PRU01240"/>
    </source>
</evidence>
<dbReference type="GO" id="GO:0004252">
    <property type="term" value="F:serine-type endopeptidase activity"/>
    <property type="evidence" value="ECO:0007669"/>
    <property type="project" value="UniProtKB-UniRule"/>
</dbReference>
<dbReference type="GO" id="GO:0005576">
    <property type="term" value="C:extracellular region"/>
    <property type="evidence" value="ECO:0007669"/>
    <property type="project" value="UniProtKB-ARBA"/>
</dbReference>
<feature type="compositionally biased region" description="Polar residues" evidence="7">
    <location>
        <begin position="197"/>
        <end position="213"/>
    </location>
</feature>
<evidence type="ECO:0000256" key="7">
    <source>
        <dbReference type="SAM" id="MobiDB-lite"/>
    </source>
</evidence>
<gene>
    <name evidence="11" type="ORF">N0V89_003830</name>
</gene>
<dbReference type="InterPro" id="IPR050131">
    <property type="entry name" value="Peptidase_S8_subtilisin-like"/>
</dbReference>
<feature type="compositionally biased region" description="Low complexity" evidence="7">
    <location>
        <begin position="167"/>
        <end position="183"/>
    </location>
</feature>